<dbReference type="EMBL" id="LCRN01000004">
    <property type="protein sequence ID" value="KKW37023.1"/>
    <property type="molecule type" value="Genomic_DNA"/>
</dbReference>
<dbReference type="Proteomes" id="UP000033865">
    <property type="component" value="Unassembled WGS sequence"/>
</dbReference>
<evidence type="ECO:0000313" key="1">
    <source>
        <dbReference type="EMBL" id="KKW37023.1"/>
    </source>
</evidence>
<evidence type="ECO:0000313" key="2">
    <source>
        <dbReference type="Proteomes" id="UP000033865"/>
    </source>
</evidence>
<proteinExistence type="predicted"/>
<organism evidence="1 2">
    <name type="scientific">Candidatus Uhrbacteria bacterium GW2011_GWC2_53_7</name>
    <dbReference type="NCBI Taxonomy" id="1618986"/>
    <lineage>
        <taxon>Bacteria</taxon>
        <taxon>Candidatus Uhriibacteriota</taxon>
    </lineage>
</organism>
<dbReference type="AlphaFoldDB" id="A0A0G1Y0P5"/>
<gene>
    <name evidence="1" type="ORF">UY82_C0004G0018</name>
</gene>
<protein>
    <submittedName>
        <fullName evidence="1">Uncharacterized protein</fullName>
    </submittedName>
</protein>
<comment type="caution">
    <text evidence="1">The sequence shown here is derived from an EMBL/GenBank/DDBJ whole genome shotgun (WGS) entry which is preliminary data.</text>
</comment>
<sequence length="580" mass="66242">MSKTPNYDSKIQPVLDTLKPNTEITCPISGEKRTLTENEITVYRKHQAPPKNYAPIVRMQMLTTQWPGGQWWYNKHAESGAPIICPVHPATGIKVLPDKEWFAKDFSDLSLEVDLNHLFLDQLIELRRKVPSSAGRNYKEAENSIAVVSLGDVNSYFVVLSRSKNTLFSVSALDTESSAEVYNSSGVTSSYQVVHSDRIYNSQYIRESRDCLNSAFLFDCRNCENCFGATNKRNAKYVWFNKQLTQNEWEKIRAEVDLGSRSQTQKWLAKFNELVNQAPWPENFNENCENSTGEYLTKATNCEMVYYADGGARDEFHTSWSLGNCERNAYASSMSNAQDNYFSCDVVQCNKTRYSYLLMRCQNVEYSTECYDCENVFGCVGLRRKKFCILNKQYSENDYWKKLDELKCVMLERGEYGEFLPAKMSPAYFPEGGSVRYYLADPVVFSKAVNAHTFEADEDGALGENLSNATKVADSTEIPDSIDNLDDAWIGKPVFDAAYKRRFSLFAPEVTLYRKLRVAPPVSHHVKRVLDLTHTANTGVFESCTCETCQEDVTISRNPTYPNRRIFCKACYLEYIEKNG</sequence>
<name>A0A0G1Y0P5_9BACT</name>
<reference evidence="1 2" key="1">
    <citation type="journal article" date="2015" name="Nature">
        <title>rRNA introns, odd ribosomes, and small enigmatic genomes across a large radiation of phyla.</title>
        <authorList>
            <person name="Brown C.T."/>
            <person name="Hug L.A."/>
            <person name="Thomas B.C."/>
            <person name="Sharon I."/>
            <person name="Castelle C.J."/>
            <person name="Singh A."/>
            <person name="Wilkins M.J."/>
            <person name="Williams K.H."/>
            <person name="Banfield J.F."/>
        </authorList>
    </citation>
    <scope>NUCLEOTIDE SEQUENCE [LARGE SCALE GENOMIC DNA]</scope>
</reference>
<accession>A0A0G1Y0P5</accession>